<organism evidence="2 3">
    <name type="scientific">Pseudoduganella guangdongensis</name>
    <dbReference type="NCBI Taxonomy" id="2692179"/>
    <lineage>
        <taxon>Bacteria</taxon>
        <taxon>Pseudomonadati</taxon>
        <taxon>Pseudomonadota</taxon>
        <taxon>Betaproteobacteria</taxon>
        <taxon>Burkholderiales</taxon>
        <taxon>Oxalobacteraceae</taxon>
        <taxon>Telluria group</taxon>
        <taxon>Pseudoduganella</taxon>
    </lineage>
</organism>
<sequence>MDGVYLFNPDASFLEHAVKRDCRALCGNPFAAQVPLTLIYVAKDLEGRDDASSQQETKAVLAAGCISRNVTLMCAAEGLASALAFLPECTTLAGVMGLKRPHRVLLTQAIGRSAHC</sequence>
<dbReference type="Proteomes" id="UP000448575">
    <property type="component" value="Unassembled WGS sequence"/>
</dbReference>
<dbReference type="Pfam" id="PF00881">
    <property type="entry name" value="Nitroreductase"/>
    <property type="match status" value="1"/>
</dbReference>
<comment type="caution">
    <text evidence="2">The sequence shown here is derived from an EMBL/GenBank/DDBJ whole genome shotgun (WGS) entry which is preliminary data.</text>
</comment>
<accession>A0A6N9HMX1</accession>
<gene>
    <name evidence="2" type="ORF">GTP41_18295</name>
</gene>
<dbReference type="GO" id="GO:0016491">
    <property type="term" value="F:oxidoreductase activity"/>
    <property type="evidence" value="ECO:0007669"/>
    <property type="project" value="InterPro"/>
</dbReference>
<evidence type="ECO:0000313" key="3">
    <source>
        <dbReference type="Proteomes" id="UP000448575"/>
    </source>
</evidence>
<feature type="domain" description="Nitroreductase" evidence="1">
    <location>
        <begin position="23"/>
        <end position="112"/>
    </location>
</feature>
<dbReference type="SUPFAM" id="SSF55469">
    <property type="entry name" value="FMN-dependent nitroreductase-like"/>
    <property type="match status" value="1"/>
</dbReference>
<keyword evidence="3" id="KW-1185">Reference proteome</keyword>
<dbReference type="EMBL" id="WWCJ01000013">
    <property type="protein sequence ID" value="MYN04045.1"/>
    <property type="molecule type" value="Genomic_DNA"/>
</dbReference>
<evidence type="ECO:0000259" key="1">
    <source>
        <dbReference type="Pfam" id="PF00881"/>
    </source>
</evidence>
<proteinExistence type="predicted"/>
<dbReference type="Gene3D" id="3.40.109.10">
    <property type="entry name" value="NADH Oxidase"/>
    <property type="match status" value="1"/>
</dbReference>
<dbReference type="InterPro" id="IPR000415">
    <property type="entry name" value="Nitroreductase-like"/>
</dbReference>
<name>A0A6N9HMX1_9BURK</name>
<dbReference type="RefSeq" id="WP_161027012.1">
    <property type="nucleotide sequence ID" value="NZ_WWCJ01000013.1"/>
</dbReference>
<dbReference type="AlphaFoldDB" id="A0A6N9HMX1"/>
<protein>
    <recommendedName>
        <fullName evidence="1">Nitroreductase domain-containing protein</fullName>
    </recommendedName>
</protein>
<dbReference type="InterPro" id="IPR029479">
    <property type="entry name" value="Nitroreductase"/>
</dbReference>
<reference evidence="2 3" key="1">
    <citation type="submission" date="2019-12" db="EMBL/GenBank/DDBJ databases">
        <title>Novel species isolated from a subtropical stream in China.</title>
        <authorList>
            <person name="Lu H."/>
        </authorList>
    </citation>
    <scope>NUCLEOTIDE SEQUENCE [LARGE SCALE GENOMIC DNA]</scope>
    <source>
        <strain evidence="2 3">DS3</strain>
    </source>
</reference>
<evidence type="ECO:0000313" key="2">
    <source>
        <dbReference type="EMBL" id="MYN04045.1"/>
    </source>
</evidence>